<evidence type="ECO:0008006" key="4">
    <source>
        <dbReference type="Google" id="ProtNLM"/>
    </source>
</evidence>
<organism evidence="2 3">
    <name type="scientific">Microbacterium phycohabitans</name>
    <dbReference type="NCBI Taxonomy" id="3075993"/>
    <lineage>
        <taxon>Bacteria</taxon>
        <taxon>Bacillati</taxon>
        <taxon>Actinomycetota</taxon>
        <taxon>Actinomycetes</taxon>
        <taxon>Micrococcales</taxon>
        <taxon>Microbacteriaceae</taxon>
        <taxon>Microbacterium</taxon>
    </lineage>
</organism>
<comment type="caution">
    <text evidence="2">The sequence shown here is derived from an EMBL/GenBank/DDBJ whole genome shotgun (WGS) entry which is preliminary data.</text>
</comment>
<keyword evidence="3" id="KW-1185">Reference proteome</keyword>
<feature type="transmembrane region" description="Helical" evidence="1">
    <location>
        <begin position="38"/>
        <end position="55"/>
    </location>
</feature>
<dbReference type="EMBL" id="JAWDIT010000002">
    <property type="protein sequence ID" value="MDU0345554.1"/>
    <property type="molecule type" value="Genomic_DNA"/>
</dbReference>
<feature type="transmembrane region" description="Helical" evidence="1">
    <location>
        <begin position="67"/>
        <end position="88"/>
    </location>
</feature>
<keyword evidence="1" id="KW-1133">Transmembrane helix</keyword>
<reference evidence="2 3" key="1">
    <citation type="submission" date="2023-09" db="EMBL/GenBank/DDBJ databases">
        <title>Microbacterium fusihabitans sp. nov., Microbacterium phycihabitans sp. nov., and Microbacterium cervinum sp. nov., isolated from dried seaweeds of beach.</title>
        <authorList>
            <person name="Lee S.D."/>
        </authorList>
    </citation>
    <scope>NUCLEOTIDE SEQUENCE [LARGE SCALE GENOMIC DNA]</scope>
    <source>
        <strain evidence="2 3">KSW2-29</strain>
    </source>
</reference>
<keyword evidence="1" id="KW-0812">Transmembrane</keyword>
<feature type="transmembrane region" description="Helical" evidence="1">
    <location>
        <begin position="16"/>
        <end position="32"/>
    </location>
</feature>
<evidence type="ECO:0000256" key="1">
    <source>
        <dbReference type="SAM" id="Phobius"/>
    </source>
</evidence>
<accession>A0ABU3SL81</accession>
<evidence type="ECO:0000313" key="2">
    <source>
        <dbReference type="EMBL" id="MDU0345554.1"/>
    </source>
</evidence>
<proteinExistence type="predicted"/>
<protein>
    <recommendedName>
        <fullName evidence="4">Transglutaminase</fullName>
    </recommendedName>
</protein>
<dbReference type="Proteomes" id="UP001261125">
    <property type="component" value="Unassembled WGS sequence"/>
</dbReference>
<dbReference type="RefSeq" id="WP_316004084.1">
    <property type="nucleotide sequence ID" value="NZ_JAWDIT010000002.1"/>
</dbReference>
<name>A0ABU3SL81_9MICO</name>
<keyword evidence="1" id="KW-0472">Membrane</keyword>
<gene>
    <name evidence="2" type="ORF">RWH44_07535</name>
</gene>
<evidence type="ECO:0000313" key="3">
    <source>
        <dbReference type="Proteomes" id="UP001261125"/>
    </source>
</evidence>
<sequence>MTRTADPRNSSQSPTLHWWAAAAAALVLVLPLPEGSTLIVQMGVLIFGIVVLCIVRGRPARSVAATVVVVIGLVVGIQVVGHLAALFVDRSFTDDAVVIG</sequence>